<dbReference type="Gene3D" id="3.60.15.10">
    <property type="entry name" value="Ribonuclease Z/Hydroxyacylglutathione hydrolase-like"/>
    <property type="match status" value="1"/>
</dbReference>
<dbReference type="PATRIC" id="fig|1385369.3.peg.4802"/>
<dbReference type="AlphaFoldDB" id="W9GW90"/>
<dbReference type="EMBL" id="AVFL01000020">
    <property type="protein sequence ID" value="EWY38150.1"/>
    <property type="molecule type" value="Genomic_DNA"/>
</dbReference>
<dbReference type="CDD" id="cd07721">
    <property type="entry name" value="yflN-like_MBL-fold"/>
    <property type="match status" value="1"/>
</dbReference>
<dbReference type="InterPro" id="IPR001279">
    <property type="entry name" value="Metallo-B-lactamas"/>
</dbReference>
<dbReference type="PANTHER" id="PTHR42951">
    <property type="entry name" value="METALLO-BETA-LACTAMASE DOMAIN-CONTAINING"/>
    <property type="match status" value="1"/>
</dbReference>
<organism evidence="2 3">
    <name type="scientific">Skermanella stibiiresistens SB22</name>
    <dbReference type="NCBI Taxonomy" id="1385369"/>
    <lineage>
        <taxon>Bacteria</taxon>
        <taxon>Pseudomonadati</taxon>
        <taxon>Pseudomonadota</taxon>
        <taxon>Alphaproteobacteria</taxon>
        <taxon>Rhodospirillales</taxon>
        <taxon>Azospirillaceae</taxon>
        <taxon>Skermanella</taxon>
    </lineage>
</organism>
<keyword evidence="3" id="KW-1185">Reference proteome</keyword>
<evidence type="ECO:0000313" key="2">
    <source>
        <dbReference type="EMBL" id="EWY38150.1"/>
    </source>
</evidence>
<dbReference type="InterPro" id="IPR036866">
    <property type="entry name" value="RibonucZ/Hydroxyglut_hydro"/>
</dbReference>
<name>W9GW90_9PROT</name>
<proteinExistence type="predicted"/>
<dbReference type="RefSeq" id="WP_037457635.1">
    <property type="nucleotide sequence ID" value="NZ_AVFL01000020.1"/>
</dbReference>
<accession>W9GW90</accession>
<dbReference type="InterPro" id="IPR050855">
    <property type="entry name" value="NDM-1-like"/>
</dbReference>
<dbReference type="SUPFAM" id="SSF56281">
    <property type="entry name" value="Metallo-hydrolase/oxidoreductase"/>
    <property type="match status" value="1"/>
</dbReference>
<sequence>MAEQIHLSQNASAVDPELDAARGDKTHEIATDLAYRRLGIVNVVYSGPAASGDRGWVLIDTGIPGTKGMIKSAAEHRFGVGARPAAIVMTHGHFDHIGALEDLAEEWDVAVYAHPLEHPYLNGGASYPPGDPSVGGGAMAALARFYPRGPVNVGGRLRPLPEDGTVPGMPGWRWIHTPGHSVGHVSFWREADRTIIAGDAFVTTGQESAYAVAVQRAEMHGPPTYYTVEWDKAKRSVAALAALDPDLVITGHGEAMRGVEMRTALYDLAERFDQVAVPKSGKYLEHPARAEDGSAYR</sequence>
<feature type="domain" description="Metallo-beta-lactamase" evidence="1">
    <location>
        <begin position="39"/>
        <end position="252"/>
    </location>
</feature>
<dbReference type="Pfam" id="PF00753">
    <property type="entry name" value="Lactamase_B"/>
    <property type="match status" value="1"/>
</dbReference>
<dbReference type="PANTHER" id="PTHR42951:SF17">
    <property type="entry name" value="METALLO-BETA-LACTAMASE DOMAIN-CONTAINING PROTEIN"/>
    <property type="match status" value="1"/>
</dbReference>
<dbReference type="Proteomes" id="UP000019486">
    <property type="component" value="Unassembled WGS sequence"/>
</dbReference>
<gene>
    <name evidence="2" type="ORF">N825_14650</name>
</gene>
<dbReference type="STRING" id="1385369.N825_14650"/>
<comment type="caution">
    <text evidence="2">The sequence shown here is derived from an EMBL/GenBank/DDBJ whole genome shotgun (WGS) entry which is preliminary data.</text>
</comment>
<evidence type="ECO:0000313" key="3">
    <source>
        <dbReference type="Proteomes" id="UP000019486"/>
    </source>
</evidence>
<evidence type="ECO:0000259" key="1">
    <source>
        <dbReference type="SMART" id="SM00849"/>
    </source>
</evidence>
<dbReference type="OrthoDB" id="7253658at2"/>
<reference evidence="2 3" key="1">
    <citation type="submission" date="2013-08" db="EMBL/GenBank/DDBJ databases">
        <title>The genome sequence of Skermanella stibiiresistens.</title>
        <authorList>
            <person name="Zhu W."/>
            <person name="Wang G."/>
        </authorList>
    </citation>
    <scope>NUCLEOTIDE SEQUENCE [LARGE SCALE GENOMIC DNA]</scope>
    <source>
        <strain evidence="2 3">SB22</strain>
    </source>
</reference>
<dbReference type="SMART" id="SM00849">
    <property type="entry name" value="Lactamase_B"/>
    <property type="match status" value="1"/>
</dbReference>
<protein>
    <recommendedName>
        <fullName evidence="1">Metallo-beta-lactamase domain-containing protein</fullName>
    </recommendedName>
</protein>